<dbReference type="Gene3D" id="1.10.10.10">
    <property type="entry name" value="Winged helix-like DNA-binding domain superfamily/Winged helix DNA-binding domain"/>
    <property type="match status" value="1"/>
</dbReference>
<dbReference type="RefSeq" id="WP_204005303.1">
    <property type="nucleotide sequence ID" value="NZ_BOOZ01000009.1"/>
</dbReference>
<keyword evidence="1" id="KW-0805">Transcription regulation</keyword>
<dbReference type="InterPro" id="IPR016032">
    <property type="entry name" value="Sig_transdc_resp-reg_C-effctor"/>
</dbReference>
<evidence type="ECO:0000256" key="1">
    <source>
        <dbReference type="ARBA" id="ARBA00023015"/>
    </source>
</evidence>
<name>A0ABQ4HTM8_9ACTN</name>
<evidence type="ECO:0000256" key="4">
    <source>
        <dbReference type="SAM" id="MobiDB-lite"/>
    </source>
</evidence>
<dbReference type="PANTHER" id="PTHR44688">
    <property type="entry name" value="DNA-BINDING TRANSCRIPTIONAL ACTIVATOR DEVR_DOSR"/>
    <property type="match status" value="1"/>
</dbReference>
<dbReference type="Proteomes" id="UP000647017">
    <property type="component" value="Unassembled WGS sequence"/>
</dbReference>
<dbReference type="PRINTS" id="PR00038">
    <property type="entry name" value="HTHLUXR"/>
</dbReference>
<proteinExistence type="predicted"/>
<sequence>MIRTDLLVRSPIYTVGLVHTLAAAGVEVVGVRRSPDEEPAATAEAAIVDVDGLPAPDDLGAITDTARRMLVLVLDDGAADTGAYLRAGAHKVINRHAPTGHIVDAVRALGQVTQVREMPPGPGLTLSERENQVLTQISQGLTHWQIATRLGLSPNTVDTYVKRIRAKLGVGNKAELTRAALLGRPLPSPTVQDHERPSPTYGNGL</sequence>
<dbReference type="SUPFAM" id="SSF46894">
    <property type="entry name" value="C-terminal effector domain of the bipartite response regulators"/>
    <property type="match status" value="1"/>
</dbReference>
<protein>
    <recommendedName>
        <fullName evidence="5">HTH luxR-type domain-containing protein</fullName>
    </recommendedName>
</protein>
<feature type="domain" description="HTH luxR-type" evidence="5">
    <location>
        <begin position="119"/>
        <end position="184"/>
    </location>
</feature>
<accession>A0ABQ4HTM8</accession>
<feature type="region of interest" description="Disordered" evidence="4">
    <location>
        <begin position="183"/>
        <end position="205"/>
    </location>
</feature>
<dbReference type="PROSITE" id="PS50043">
    <property type="entry name" value="HTH_LUXR_2"/>
    <property type="match status" value="1"/>
</dbReference>
<evidence type="ECO:0000256" key="2">
    <source>
        <dbReference type="ARBA" id="ARBA00023125"/>
    </source>
</evidence>
<dbReference type="CDD" id="cd06170">
    <property type="entry name" value="LuxR_C_like"/>
    <property type="match status" value="1"/>
</dbReference>
<dbReference type="PANTHER" id="PTHR44688:SF16">
    <property type="entry name" value="DNA-BINDING TRANSCRIPTIONAL ACTIVATOR DEVR_DOSR"/>
    <property type="match status" value="1"/>
</dbReference>
<organism evidence="6 7">
    <name type="scientific">Micromonospora andamanensis</name>
    <dbReference type="NCBI Taxonomy" id="1287068"/>
    <lineage>
        <taxon>Bacteria</taxon>
        <taxon>Bacillati</taxon>
        <taxon>Actinomycetota</taxon>
        <taxon>Actinomycetes</taxon>
        <taxon>Micromonosporales</taxon>
        <taxon>Micromonosporaceae</taxon>
        <taxon>Micromonospora</taxon>
    </lineage>
</organism>
<keyword evidence="3" id="KW-0804">Transcription</keyword>
<dbReference type="InterPro" id="IPR036388">
    <property type="entry name" value="WH-like_DNA-bd_sf"/>
</dbReference>
<comment type="caution">
    <text evidence="6">The sequence shown here is derived from an EMBL/GenBank/DDBJ whole genome shotgun (WGS) entry which is preliminary data.</text>
</comment>
<keyword evidence="2" id="KW-0238">DNA-binding</keyword>
<reference evidence="6 7" key="1">
    <citation type="submission" date="2021-01" db="EMBL/GenBank/DDBJ databases">
        <title>Whole genome shotgun sequence of Verrucosispora andamanensis NBRC 109075.</title>
        <authorList>
            <person name="Komaki H."/>
            <person name="Tamura T."/>
        </authorList>
    </citation>
    <scope>NUCLEOTIDE SEQUENCE [LARGE SCALE GENOMIC DNA]</scope>
    <source>
        <strain evidence="6 7">NBRC 109075</strain>
    </source>
</reference>
<dbReference type="Pfam" id="PF00196">
    <property type="entry name" value="GerE"/>
    <property type="match status" value="1"/>
</dbReference>
<evidence type="ECO:0000259" key="5">
    <source>
        <dbReference type="PROSITE" id="PS50043"/>
    </source>
</evidence>
<evidence type="ECO:0000256" key="3">
    <source>
        <dbReference type="ARBA" id="ARBA00023163"/>
    </source>
</evidence>
<gene>
    <name evidence="6" type="ORF">Van01_21790</name>
</gene>
<keyword evidence="7" id="KW-1185">Reference proteome</keyword>
<dbReference type="InterPro" id="IPR000792">
    <property type="entry name" value="Tscrpt_reg_LuxR_C"/>
</dbReference>
<dbReference type="SMART" id="SM00421">
    <property type="entry name" value="HTH_LUXR"/>
    <property type="match status" value="1"/>
</dbReference>
<evidence type="ECO:0000313" key="7">
    <source>
        <dbReference type="Proteomes" id="UP000647017"/>
    </source>
</evidence>
<evidence type="ECO:0000313" key="6">
    <source>
        <dbReference type="EMBL" id="GIJ08965.1"/>
    </source>
</evidence>
<dbReference type="EMBL" id="BOOZ01000009">
    <property type="protein sequence ID" value="GIJ08965.1"/>
    <property type="molecule type" value="Genomic_DNA"/>
</dbReference>